<gene>
    <name evidence="3" type="ORF">GX888_02645</name>
</gene>
<sequence>GVILTIIIIPMTFSFVLSPKSSSIDNYRDESYSYIEDSTSPSLLMGEGYSELKTLAPEKIESNREGLKVQKNGSITLLVEDLDSAVTSLKVVNNKYQGQITNILDHGRGNDRVVQITIKIPVNRFEEYYETVREIDGEVTYANISILDVTEEYIDIASRLTNLKNTEVQFTKILEKAETITDILAVQRELNTVRGEIESYEQRMRYFDNQTEYSHINITFSVDKTGISVSDEKWRPWGEVKVAVKALLTVLKSLVDAIIWLVVFSPLVLIPYLLIRYLIRRRKAKKA</sequence>
<protein>
    <submittedName>
        <fullName evidence="3">DUF4349 domain-containing protein</fullName>
    </submittedName>
</protein>
<feature type="non-terminal residue" evidence="3">
    <location>
        <position position="1"/>
    </location>
</feature>
<reference evidence="3 4" key="1">
    <citation type="journal article" date="2020" name="Biotechnol. Biofuels">
        <title>New insights from the biogas microbiome by comprehensive genome-resolved metagenomics of nearly 1600 species originating from multiple anaerobic digesters.</title>
        <authorList>
            <person name="Campanaro S."/>
            <person name="Treu L."/>
            <person name="Rodriguez-R L.M."/>
            <person name="Kovalovszki A."/>
            <person name="Ziels R.M."/>
            <person name="Maus I."/>
            <person name="Zhu X."/>
            <person name="Kougias P.G."/>
            <person name="Basile A."/>
            <person name="Luo G."/>
            <person name="Schluter A."/>
            <person name="Konstantinidis K.T."/>
            <person name="Angelidaki I."/>
        </authorList>
    </citation>
    <scope>NUCLEOTIDE SEQUENCE [LARGE SCALE GENOMIC DNA]</scope>
    <source>
        <strain evidence="3">AS19jrsBPTG_9</strain>
    </source>
</reference>
<evidence type="ECO:0000313" key="4">
    <source>
        <dbReference type="Proteomes" id="UP000564033"/>
    </source>
</evidence>
<comment type="caution">
    <text evidence="3">The sequence shown here is derived from an EMBL/GenBank/DDBJ whole genome shotgun (WGS) entry which is preliminary data.</text>
</comment>
<feature type="domain" description="DUF4349" evidence="2">
    <location>
        <begin position="68"/>
        <end position="276"/>
    </location>
</feature>
<evidence type="ECO:0000313" key="3">
    <source>
        <dbReference type="EMBL" id="NLZ24614.1"/>
    </source>
</evidence>
<evidence type="ECO:0000259" key="2">
    <source>
        <dbReference type="Pfam" id="PF14257"/>
    </source>
</evidence>
<dbReference type="EMBL" id="JAAZIL010000063">
    <property type="protein sequence ID" value="NLZ24614.1"/>
    <property type="molecule type" value="Genomic_DNA"/>
</dbReference>
<proteinExistence type="predicted"/>
<dbReference type="AlphaFoldDB" id="A0A847VDN6"/>
<dbReference type="Proteomes" id="UP000564033">
    <property type="component" value="Unassembled WGS sequence"/>
</dbReference>
<keyword evidence="1" id="KW-0812">Transmembrane</keyword>
<name>A0A847VDN6_9BACT</name>
<organism evidence="3 4">
    <name type="scientific">Candidatus Dojkabacteria bacterium</name>
    <dbReference type="NCBI Taxonomy" id="2099670"/>
    <lineage>
        <taxon>Bacteria</taxon>
        <taxon>Candidatus Dojkabacteria</taxon>
    </lineage>
</organism>
<evidence type="ECO:0000256" key="1">
    <source>
        <dbReference type="SAM" id="Phobius"/>
    </source>
</evidence>
<keyword evidence="1" id="KW-1133">Transmembrane helix</keyword>
<keyword evidence="1" id="KW-0472">Membrane</keyword>
<dbReference type="Pfam" id="PF14257">
    <property type="entry name" value="DUF4349"/>
    <property type="match status" value="1"/>
</dbReference>
<feature type="transmembrane region" description="Helical" evidence="1">
    <location>
        <begin position="257"/>
        <end position="279"/>
    </location>
</feature>
<accession>A0A847VDN6</accession>
<dbReference type="InterPro" id="IPR025645">
    <property type="entry name" value="DUF4349"/>
</dbReference>